<feature type="domain" description="Tyrosine specific protein phosphatases" evidence="7">
    <location>
        <begin position="109"/>
        <end position="165"/>
    </location>
</feature>
<dbReference type="VEuPathDB" id="ToxoDB:BESB_080440"/>
<dbReference type="GO" id="GO:0043409">
    <property type="term" value="P:negative regulation of MAPK cascade"/>
    <property type="evidence" value="ECO:0007669"/>
    <property type="project" value="TreeGrafter"/>
</dbReference>
<feature type="compositionally biased region" description="Basic and acidic residues" evidence="5">
    <location>
        <begin position="489"/>
        <end position="505"/>
    </location>
</feature>
<dbReference type="KEGG" id="bbes:BESB_080440"/>
<name>A0A2A9M5T0_BESBE</name>
<feature type="compositionally biased region" description="Basic and acidic residues" evidence="5">
    <location>
        <begin position="513"/>
        <end position="529"/>
    </location>
</feature>
<feature type="compositionally biased region" description="Basic and acidic residues" evidence="5">
    <location>
        <begin position="960"/>
        <end position="971"/>
    </location>
</feature>
<dbReference type="Pfam" id="PF00782">
    <property type="entry name" value="DSPc"/>
    <property type="match status" value="1"/>
</dbReference>
<evidence type="ECO:0000256" key="1">
    <source>
        <dbReference type="ARBA" id="ARBA00008601"/>
    </source>
</evidence>
<feature type="compositionally biased region" description="Basic residues" evidence="5">
    <location>
        <begin position="737"/>
        <end position="752"/>
    </location>
</feature>
<dbReference type="Proteomes" id="UP000224006">
    <property type="component" value="Chromosome VII"/>
</dbReference>
<feature type="compositionally biased region" description="Low complexity" evidence="5">
    <location>
        <begin position="840"/>
        <end position="861"/>
    </location>
</feature>
<accession>A0A2A9M5T0</accession>
<organism evidence="8 9">
    <name type="scientific">Besnoitia besnoiti</name>
    <name type="common">Apicomplexan protozoan</name>
    <dbReference type="NCBI Taxonomy" id="94643"/>
    <lineage>
        <taxon>Eukaryota</taxon>
        <taxon>Sar</taxon>
        <taxon>Alveolata</taxon>
        <taxon>Apicomplexa</taxon>
        <taxon>Conoidasida</taxon>
        <taxon>Coccidia</taxon>
        <taxon>Eucoccidiorida</taxon>
        <taxon>Eimeriorina</taxon>
        <taxon>Sarcocystidae</taxon>
        <taxon>Besnoitia</taxon>
    </lineage>
</organism>
<evidence type="ECO:0000313" key="8">
    <source>
        <dbReference type="EMBL" id="PFH33828.1"/>
    </source>
</evidence>
<comment type="similarity">
    <text evidence="1">Belongs to the protein-tyrosine phosphatase family. Non-receptor class dual specificity subfamily.</text>
</comment>
<dbReference type="GeneID" id="40312971"/>
<evidence type="ECO:0000256" key="2">
    <source>
        <dbReference type="ARBA" id="ARBA00013064"/>
    </source>
</evidence>
<feature type="region of interest" description="Disordered" evidence="5">
    <location>
        <begin position="344"/>
        <end position="393"/>
    </location>
</feature>
<feature type="compositionally biased region" description="Low complexity" evidence="5">
    <location>
        <begin position="941"/>
        <end position="954"/>
    </location>
</feature>
<dbReference type="OrthoDB" id="2017893at2759"/>
<feature type="compositionally biased region" description="Basic and acidic residues" evidence="5">
    <location>
        <begin position="886"/>
        <end position="900"/>
    </location>
</feature>
<evidence type="ECO:0000256" key="5">
    <source>
        <dbReference type="SAM" id="MobiDB-lite"/>
    </source>
</evidence>
<feature type="compositionally biased region" description="Pro residues" evidence="5">
    <location>
        <begin position="260"/>
        <end position="274"/>
    </location>
</feature>
<sequence>MAPSPQRSSSAVSSSVYPPLDFASFSWIFVGDKDLAKSLPLLRQRHIAYVINCTPEVASGGVPHYHLHARGSAQRDGGSSQAAGSGRPIEYTRIDMVDNATEKLSRHFERFWEQMERVRVRESGNVLVHCNQGVSRSVAMVASYLIRFFKMAPPDALALIQVSRPVARPNDAFMQQLRELHEDLVATGAYPPNAVAFSLADTRHDQEALQAHETQLAARRRAFAAQASAQAVAAAFNRRVIGPARPQPGPEEDPLGLSPGPAPRPGPVMEPSLPPHLQKKGLAGTEARPKAPGGEATAAAAETEERPGIGPLVLPSLGRAREAHSLEQKKGVEATSVAARCIGPQILQTPAPMEDAKEGDALAERRESNEPAPRGAALEGEIKEPLTASRGQEAEAAVCGTELRARGHAIPPRDVCLGEAGPDAECTEREVVVVEEDGESVFDESARQAGLPERRNGVRADGRGSGERDSDQGQAAGEEIYARTASGTRPEETRERGPEPTEKTGEGGAGDVDVSRDREAEISSQERKGSTSLSGSAGRLSPAATSRSQSPAPSFRRSAPPAGTRSCFKTPWVPPPLSAAKASDSNASAALFSRSPPCSSPLGSSFAALAPKKAETSCAETRCHSEPARPLQSPPSSSSSSSTASSASACDFSDRRYLPRTPSPREGDSAEARVSRSLSRSLTASLSPELLTVFGPAPPPHAFRDCGAGRLRSRSTSSHRSADSDSDVFFVEERRSAPMHRAGRRQARRSRSRGSWSGASDGSRRAARLRSLSSDRGRSATRSPSFKRRRTRVSSSDLSSSPDRKGSNRKRRTVSRGGRISFQADDEEEDCAHGWRLQGRPRFSSSPSSRSSGGSSAGRWSPKARRRRRGTGSAGWRDASPRRSPCRRDRDRDSADERWSRGRGTPSSPSGGASGPRARRRSPSREGERPERWRDDRWRRVSGSRSRSTSCSSPGRRRSRGPERCRQEAAWRPKGAGPRRGWLRSQSCSWSCDGGRSGPAAGARHDQGPRRPTCRRSGDERVCAPEVYAGSRGGAGGMPCVRHCEAEQSVA</sequence>
<feature type="compositionally biased region" description="Basic and acidic residues" evidence="5">
    <location>
        <begin position="452"/>
        <end position="471"/>
    </location>
</feature>
<feature type="compositionally biased region" description="Low complexity" evidence="5">
    <location>
        <begin position="546"/>
        <end position="562"/>
    </location>
</feature>
<feature type="region of interest" description="Disordered" evidence="5">
    <location>
        <begin position="436"/>
        <end position="605"/>
    </location>
</feature>
<feature type="compositionally biased region" description="Low complexity" evidence="5">
    <location>
        <begin position="634"/>
        <end position="649"/>
    </location>
</feature>
<dbReference type="PANTHER" id="PTHR10159:SF519">
    <property type="entry name" value="DUAL SPECIFICITY PROTEIN PHOSPHATASE MPK3"/>
    <property type="match status" value="1"/>
</dbReference>
<keyword evidence="3" id="KW-0378">Hydrolase</keyword>
<feature type="compositionally biased region" description="Low complexity" evidence="5">
    <location>
        <begin position="902"/>
        <end position="911"/>
    </location>
</feature>
<evidence type="ECO:0000259" key="7">
    <source>
        <dbReference type="PROSITE" id="PS50056"/>
    </source>
</evidence>
<evidence type="ECO:0000259" key="6">
    <source>
        <dbReference type="PROSITE" id="PS50054"/>
    </source>
</evidence>
<comment type="caution">
    <text evidence="8">The sequence shown here is derived from an EMBL/GenBank/DDBJ whole genome shotgun (WGS) entry which is preliminary data.</text>
</comment>
<dbReference type="SMART" id="SM00195">
    <property type="entry name" value="DSPc"/>
    <property type="match status" value="1"/>
</dbReference>
<feature type="compositionally biased region" description="Basic and acidic residues" evidence="5">
    <location>
        <begin position="652"/>
        <end position="674"/>
    </location>
</feature>
<dbReference type="PROSITE" id="PS50054">
    <property type="entry name" value="TYR_PHOSPHATASE_DUAL"/>
    <property type="match status" value="1"/>
</dbReference>
<evidence type="ECO:0000313" key="9">
    <source>
        <dbReference type="Proteomes" id="UP000224006"/>
    </source>
</evidence>
<dbReference type="GO" id="GO:0005737">
    <property type="term" value="C:cytoplasm"/>
    <property type="evidence" value="ECO:0007669"/>
    <property type="project" value="TreeGrafter"/>
</dbReference>
<dbReference type="InterPro" id="IPR020422">
    <property type="entry name" value="TYR_PHOSPHATASE_DUAL_dom"/>
</dbReference>
<feature type="region of interest" description="Disordered" evidence="5">
    <location>
        <begin position="241"/>
        <end position="314"/>
    </location>
</feature>
<feature type="compositionally biased region" description="Low complexity" evidence="5">
    <location>
        <begin position="675"/>
        <end position="687"/>
    </location>
</feature>
<feature type="compositionally biased region" description="Low complexity" evidence="5">
    <location>
        <begin position="578"/>
        <end position="590"/>
    </location>
</feature>
<dbReference type="PROSITE" id="PS50056">
    <property type="entry name" value="TYR_PHOSPHATASE_2"/>
    <property type="match status" value="1"/>
</dbReference>
<keyword evidence="4" id="KW-0904">Protein phosphatase</keyword>
<reference evidence="8 9" key="1">
    <citation type="submission" date="2017-09" db="EMBL/GenBank/DDBJ databases">
        <title>Genome sequencing of Besnoitia besnoiti strain Bb-Ger1.</title>
        <authorList>
            <person name="Schares G."/>
            <person name="Venepally P."/>
            <person name="Lorenzi H.A."/>
        </authorList>
    </citation>
    <scope>NUCLEOTIDE SEQUENCE [LARGE SCALE GENOMIC DNA]</scope>
    <source>
        <strain evidence="8 9">Bb-Ger1</strain>
    </source>
</reference>
<feature type="compositionally biased region" description="Basic and acidic residues" evidence="5">
    <location>
        <begin position="354"/>
        <end position="369"/>
    </location>
</feature>
<feature type="compositionally biased region" description="Basic and acidic residues" evidence="5">
    <location>
        <begin position="923"/>
        <end position="939"/>
    </location>
</feature>
<keyword evidence="9" id="KW-1185">Reference proteome</keyword>
<dbReference type="AlphaFoldDB" id="A0A2A9M5T0"/>
<feature type="domain" description="Tyrosine-protein phosphatase" evidence="6">
    <location>
        <begin position="18"/>
        <end position="186"/>
    </location>
</feature>
<dbReference type="EC" id="3.1.3.48" evidence="2"/>
<gene>
    <name evidence="8" type="ORF">BESB_080440</name>
</gene>
<feature type="region of interest" description="Disordered" evidence="5">
    <location>
        <begin position="617"/>
        <end position="1018"/>
    </location>
</feature>
<dbReference type="STRING" id="94643.A0A2A9M5T0"/>
<evidence type="ECO:0000256" key="4">
    <source>
        <dbReference type="ARBA" id="ARBA00022912"/>
    </source>
</evidence>
<dbReference type="SUPFAM" id="SSF52799">
    <property type="entry name" value="(Phosphotyrosine protein) phosphatases II"/>
    <property type="match status" value="1"/>
</dbReference>
<proteinExistence type="inferred from homology"/>
<dbReference type="RefSeq" id="XP_029217837.1">
    <property type="nucleotide sequence ID" value="XM_029366406.1"/>
</dbReference>
<protein>
    <recommendedName>
        <fullName evidence="2">protein-tyrosine-phosphatase</fullName>
        <ecNumber evidence="2">3.1.3.48</ecNumber>
    </recommendedName>
</protein>
<dbReference type="PANTHER" id="PTHR10159">
    <property type="entry name" value="DUAL SPECIFICITY PROTEIN PHOSPHATASE"/>
    <property type="match status" value="1"/>
</dbReference>
<dbReference type="InterPro" id="IPR000387">
    <property type="entry name" value="Tyr_Pase_dom"/>
</dbReference>
<dbReference type="Gene3D" id="3.90.190.10">
    <property type="entry name" value="Protein tyrosine phosphatase superfamily"/>
    <property type="match status" value="1"/>
</dbReference>
<dbReference type="CDD" id="cd14498">
    <property type="entry name" value="DSP"/>
    <property type="match status" value="1"/>
</dbReference>
<dbReference type="InterPro" id="IPR000340">
    <property type="entry name" value="Dual-sp_phosphatase_cat-dom"/>
</dbReference>
<dbReference type="EMBL" id="NWUJ01000008">
    <property type="protein sequence ID" value="PFH33828.1"/>
    <property type="molecule type" value="Genomic_DNA"/>
</dbReference>
<dbReference type="GO" id="GO:0004725">
    <property type="term" value="F:protein tyrosine phosphatase activity"/>
    <property type="evidence" value="ECO:0007669"/>
    <property type="project" value="UniProtKB-EC"/>
</dbReference>
<dbReference type="InterPro" id="IPR029021">
    <property type="entry name" value="Prot-tyrosine_phosphatase-like"/>
</dbReference>
<evidence type="ECO:0000256" key="3">
    <source>
        <dbReference type="ARBA" id="ARBA00022801"/>
    </source>
</evidence>